<dbReference type="STRING" id="293826.Amet_1090"/>
<dbReference type="RefSeq" id="WP_012062344.1">
    <property type="nucleotide sequence ID" value="NC_009633.1"/>
</dbReference>
<protein>
    <submittedName>
        <fullName evidence="5">ADP-ribosylation/Crystallin J1</fullName>
    </submittedName>
</protein>
<proteinExistence type="inferred from homology"/>
<dbReference type="Gene3D" id="1.10.4080.10">
    <property type="entry name" value="ADP-ribosylation/Crystallin J1"/>
    <property type="match status" value="1"/>
</dbReference>
<dbReference type="Proteomes" id="UP000001572">
    <property type="component" value="Chromosome"/>
</dbReference>
<dbReference type="PANTHER" id="PTHR16222">
    <property type="entry name" value="ADP-RIBOSYLGLYCOHYDROLASE"/>
    <property type="match status" value="1"/>
</dbReference>
<name>A6TM84_ALKMQ</name>
<evidence type="ECO:0000256" key="2">
    <source>
        <dbReference type="ARBA" id="ARBA00022801"/>
    </source>
</evidence>
<feature type="repeat" description="TPR" evidence="4">
    <location>
        <begin position="422"/>
        <end position="455"/>
    </location>
</feature>
<dbReference type="Gene3D" id="1.25.40.10">
    <property type="entry name" value="Tetratricopeptide repeat domain"/>
    <property type="match status" value="1"/>
</dbReference>
<dbReference type="SUPFAM" id="SSF48452">
    <property type="entry name" value="TPR-like"/>
    <property type="match status" value="1"/>
</dbReference>
<dbReference type="InterPro" id="IPR011990">
    <property type="entry name" value="TPR-like_helical_dom_sf"/>
</dbReference>
<dbReference type="Pfam" id="PF03747">
    <property type="entry name" value="ADP_ribosyl_GH"/>
    <property type="match status" value="1"/>
</dbReference>
<evidence type="ECO:0000256" key="3">
    <source>
        <dbReference type="PIRSR" id="PIRSR605502-1"/>
    </source>
</evidence>
<dbReference type="InterPro" id="IPR036705">
    <property type="entry name" value="Ribosyl_crysJ1_sf"/>
</dbReference>
<dbReference type="Pfam" id="PF13181">
    <property type="entry name" value="TPR_8"/>
    <property type="match status" value="1"/>
</dbReference>
<dbReference type="HOGENOM" id="CLU_538242_0_0_9"/>
<feature type="binding site" evidence="3">
    <location>
        <position position="309"/>
    </location>
    <ligand>
        <name>Mg(2+)</name>
        <dbReference type="ChEBI" id="CHEBI:18420"/>
        <label>1</label>
    </ligand>
</feature>
<dbReference type="EMBL" id="CP000724">
    <property type="protein sequence ID" value="ABR47302.1"/>
    <property type="molecule type" value="Genomic_DNA"/>
</dbReference>
<keyword evidence="6" id="KW-1185">Reference proteome</keyword>
<dbReference type="AlphaFoldDB" id="A6TM84"/>
<keyword evidence="4" id="KW-0802">TPR repeat</keyword>
<comment type="similarity">
    <text evidence="1">Belongs to the ADP-ribosylglycohydrolase family.</text>
</comment>
<feature type="repeat" description="TPR" evidence="4">
    <location>
        <begin position="456"/>
        <end position="489"/>
    </location>
</feature>
<dbReference type="SMART" id="SM00028">
    <property type="entry name" value="TPR"/>
    <property type="match status" value="3"/>
</dbReference>
<reference evidence="6" key="1">
    <citation type="journal article" date="2016" name="Genome Announc.">
        <title>Complete genome sequence of Alkaliphilus metalliredigens strain QYMF, an alkaliphilic and metal-reducing bacterium isolated from borax-contaminated leachate ponds.</title>
        <authorList>
            <person name="Hwang C."/>
            <person name="Copeland A."/>
            <person name="Lucas S."/>
            <person name="Lapidus A."/>
            <person name="Barry K."/>
            <person name="Detter J.C."/>
            <person name="Glavina Del Rio T."/>
            <person name="Hammon N."/>
            <person name="Israni S."/>
            <person name="Dalin E."/>
            <person name="Tice H."/>
            <person name="Pitluck S."/>
            <person name="Chertkov O."/>
            <person name="Brettin T."/>
            <person name="Bruce D."/>
            <person name="Han C."/>
            <person name="Schmutz J."/>
            <person name="Larimer F."/>
            <person name="Land M.L."/>
            <person name="Hauser L."/>
            <person name="Kyrpides N."/>
            <person name="Mikhailova N."/>
            <person name="Ye Q."/>
            <person name="Zhou J."/>
            <person name="Richardson P."/>
            <person name="Fields M.W."/>
        </authorList>
    </citation>
    <scope>NUCLEOTIDE SEQUENCE [LARGE SCALE GENOMIC DNA]</scope>
    <source>
        <strain evidence="6">QYMF</strain>
    </source>
</reference>
<sequence>MHMNFLEKLYDFLMEKTDMPDFMSHGEKLHLVPLSNIEYRNKIRGTMISLAIGDAIGSHLEGQYSKEIEQISHFLKGEKTAISLNTTNITESTILFSESLIINQGFHPEDFANRLIRSPIIPIGKTMSAFVSNYRDRRMFWYESGVASAGNGAAIRCAPVALIHYGDFEGLKFVAGIQAFITHNDQMALASSILMNTALAHLLNTEPYTLDRKEEKLKFLEVCAKGIKGIETQLYPSNHSDEVANLYIRLARDLPEALEVDMGIEAFKNRWGTGAYALESIPLALYLFLKSPDDYEKILKDSLMCNRPDALSSLTLMLAGAYLGFSNIPKGYLQKLRNFEEMLTLADRLFELSLKNKSNNPYRRMLENMSEEKSKDELDQLLWLAIKCSQEKNYEEAVSHFEELTKKNPDVKKQEKIKMNIIEAYEGLGTKYLENDAFEEALKCFKKALFYDLNNPSILCNLALSYLNLDDLNRAEKYARRAVEVAPEYEIGKQVWEGIKSLSKNN</sequence>
<keyword evidence="3" id="KW-0479">Metal-binding</keyword>
<dbReference type="GO" id="GO:0046872">
    <property type="term" value="F:metal ion binding"/>
    <property type="evidence" value="ECO:0007669"/>
    <property type="project" value="UniProtKB-KW"/>
</dbReference>
<organism evidence="5 6">
    <name type="scientific">Alkaliphilus metalliredigens (strain QYMF)</name>
    <dbReference type="NCBI Taxonomy" id="293826"/>
    <lineage>
        <taxon>Bacteria</taxon>
        <taxon>Bacillati</taxon>
        <taxon>Bacillota</taxon>
        <taxon>Clostridia</taxon>
        <taxon>Peptostreptococcales</taxon>
        <taxon>Natronincolaceae</taxon>
        <taxon>Alkaliphilus</taxon>
    </lineage>
</organism>
<dbReference type="InterPro" id="IPR019734">
    <property type="entry name" value="TPR_rpt"/>
</dbReference>
<keyword evidence="3" id="KW-0460">Magnesium</keyword>
<evidence type="ECO:0000313" key="6">
    <source>
        <dbReference type="Proteomes" id="UP000001572"/>
    </source>
</evidence>
<dbReference type="InterPro" id="IPR005502">
    <property type="entry name" value="Ribosyl_crysJ1"/>
</dbReference>
<evidence type="ECO:0000256" key="4">
    <source>
        <dbReference type="PROSITE-ProRule" id="PRU00339"/>
    </source>
</evidence>
<dbReference type="InterPro" id="IPR050792">
    <property type="entry name" value="ADP-ribosylglycohydrolase"/>
</dbReference>
<evidence type="ECO:0000256" key="1">
    <source>
        <dbReference type="ARBA" id="ARBA00010702"/>
    </source>
</evidence>
<dbReference type="GO" id="GO:0016787">
    <property type="term" value="F:hydrolase activity"/>
    <property type="evidence" value="ECO:0007669"/>
    <property type="project" value="UniProtKB-KW"/>
</dbReference>
<dbReference type="KEGG" id="amt:Amet_1090"/>
<comment type="cofactor">
    <cofactor evidence="3">
        <name>Mg(2+)</name>
        <dbReference type="ChEBI" id="CHEBI:18420"/>
    </cofactor>
    <text evidence="3">Binds 2 magnesium ions per subunit.</text>
</comment>
<accession>A6TM84</accession>
<gene>
    <name evidence="5" type="ordered locus">Amet_1090</name>
</gene>
<dbReference type="PROSITE" id="PS50005">
    <property type="entry name" value="TPR"/>
    <property type="match status" value="2"/>
</dbReference>
<keyword evidence="2" id="KW-0378">Hydrolase</keyword>
<evidence type="ECO:0000313" key="5">
    <source>
        <dbReference type="EMBL" id="ABR47302.1"/>
    </source>
</evidence>
<dbReference type="PANTHER" id="PTHR16222:SF24">
    <property type="entry name" value="ADP-RIBOSYLHYDROLASE ARH3"/>
    <property type="match status" value="1"/>
</dbReference>
<dbReference type="OrthoDB" id="9798107at2"/>
<feature type="binding site" evidence="3">
    <location>
        <position position="90"/>
    </location>
    <ligand>
        <name>Mg(2+)</name>
        <dbReference type="ChEBI" id="CHEBI:18420"/>
        <label>1</label>
    </ligand>
</feature>
<dbReference type="eggNOG" id="COG1397">
    <property type="taxonomic scope" value="Bacteria"/>
</dbReference>
<dbReference type="SUPFAM" id="SSF101478">
    <property type="entry name" value="ADP-ribosylglycohydrolase"/>
    <property type="match status" value="1"/>
</dbReference>
<dbReference type="eggNOG" id="COG0457">
    <property type="taxonomic scope" value="Bacteria"/>
</dbReference>